<feature type="region of interest" description="Disordered" evidence="1">
    <location>
        <begin position="46"/>
        <end position="68"/>
    </location>
</feature>
<proteinExistence type="predicted"/>
<dbReference type="EMBL" id="LAZR01007886">
    <property type="protein sequence ID" value="KKM82280.1"/>
    <property type="molecule type" value="Genomic_DNA"/>
</dbReference>
<evidence type="ECO:0000256" key="1">
    <source>
        <dbReference type="SAM" id="MobiDB-lite"/>
    </source>
</evidence>
<sequence length="214" mass="23377">LLMTATIVKLGLNHGPLSEMQEEPTVELPMHLPRVEELDGQLETIPNPTTGNDILLPNGVSSDSSSLPQRNGRVVLDEGYYYLAFAYAIGLGPSLPTPTSIPVGLTVQDTDTTIPTVDVAAWGTLACAQGFTWSCAWVLETIDCESTGRPAVVGHEVIGGIDYYFYGLLQIYHPDPPGVSNEYLLQPYLNLAEGHIQYAQWQRGERPNPWPNCP</sequence>
<name>A0A0F9N0A2_9ZZZZ</name>
<protein>
    <submittedName>
        <fullName evidence="2">Uncharacterized protein</fullName>
    </submittedName>
</protein>
<organism evidence="2">
    <name type="scientific">marine sediment metagenome</name>
    <dbReference type="NCBI Taxonomy" id="412755"/>
    <lineage>
        <taxon>unclassified sequences</taxon>
        <taxon>metagenomes</taxon>
        <taxon>ecological metagenomes</taxon>
    </lineage>
</organism>
<gene>
    <name evidence="2" type="ORF">LCGC14_1321110</name>
</gene>
<dbReference type="AlphaFoldDB" id="A0A0F9N0A2"/>
<feature type="non-terminal residue" evidence="2">
    <location>
        <position position="1"/>
    </location>
</feature>
<feature type="compositionally biased region" description="Polar residues" evidence="1">
    <location>
        <begin position="59"/>
        <end position="68"/>
    </location>
</feature>
<reference evidence="2" key="1">
    <citation type="journal article" date="2015" name="Nature">
        <title>Complex archaea that bridge the gap between prokaryotes and eukaryotes.</title>
        <authorList>
            <person name="Spang A."/>
            <person name="Saw J.H."/>
            <person name="Jorgensen S.L."/>
            <person name="Zaremba-Niedzwiedzka K."/>
            <person name="Martijn J."/>
            <person name="Lind A.E."/>
            <person name="van Eijk R."/>
            <person name="Schleper C."/>
            <person name="Guy L."/>
            <person name="Ettema T.J."/>
        </authorList>
    </citation>
    <scope>NUCLEOTIDE SEQUENCE</scope>
</reference>
<comment type="caution">
    <text evidence="2">The sequence shown here is derived from an EMBL/GenBank/DDBJ whole genome shotgun (WGS) entry which is preliminary data.</text>
</comment>
<accession>A0A0F9N0A2</accession>
<evidence type="ECO:0000313" key="2">
    <source>
        <dbReference type="EMBL" id="KKM82280.1"/>
    </source>
</evidence>